<feature type="compositionally biased region" description="Low complexity" evidence="1">
    <location>
        <begin position="147"/>
        <end position="156"/>
    </location>
</feature>
<dbReference type="Proteomes" id="UP000054166">
    <property type="component" value="Unassembled WGS sequence"/>
</dbReference>
<evidence type="ECO:0000256" key="2">
    <source>
        <dbReference type="SAM" id="SignalP"/>
    </source>
</evidence>
<proteinExistence type="predicted"/>
<evidence type="ECO:0008006" key="5">
    <source>
        <dbReference type="Google" id="ProtNLM"/>
    </source>
</evidence>
<evidence type="ECO:0000256" key="1">
    <source>
        <dbReference type="SAM" id="MobiDB-lite"/>
    </source>
</evidence>
<keyword evidence="2" id="KW-0732">Signal</keyword>
<feature type="region of interest" description="Disordered" evidence="1">
    <location>
        <begin position="137"/>
        <end position="162"/>
    </location>
</feature>
<name>A0A0C3B4X8_PILCF</name>
<accession>A0A0C3B4X8</accession>
<feature type="chain" id="PRO_5002161417" description="Secreted protein" evidence="2">
    <location>
        <begin position="19"/>
        <end position="162"/>
    </location>
</feature>
<feature type="signal peptide" evidence="2">
    <location>
        <begin position="1"/>
        <end position="18"/>
    </location>
</feature>
<reference evidence="4" key="2">
    <citation type="submission" date="2015-01" db="EMBL/GenBank/DDBJ databases">
        <title>Evolutionary Origins and Diversification of the Mycorrhizal Mutualists.</title>
        <authorList>
            <consortium name="DOE Joint Genome Institute"/>
            <consortium name="Mycorrhizal Genomics Consortium"/>
            <person name="Kohler A."/>
            <person name="Kuo A."/>
            <person name="Nagy L.G."/>
            <person name="Floudas D."/>
            <person name="Copeland A."/>
            <person name="Barry K.W."/>
            <person name="Cichocki N."/>
            <person name="Veneault-Fourrey C."/>
            <person name="LaButti K."/>
            <person name="Lindquist E.A."/>
            <person name="Lipzen A."/>
            <person name="Lundell T."/>
            <person name="Morin E."/>
            <person name="Murat C."/>
            <person name="Riley R."/>
            <person name="Ohm R."/>
            <person name="Sun H."/>
            <person name="Tunlid A."/>
            <person name="Henrissat B."/>
            <person name="Grigoriev I.V."/>
            <person name="Hibbett D.S."/>
            <person name="Martin F."/>
        </authorList>
    </citation>
    <scope>NUCLEOTIDE SEQUENCE [LARGE SCALE GENOMIC DNA]</scope>
    <source>
        <strain evidence="4">F 1598</strain>
    </source>
</reference>
<keyword evidence="4" id="KW-1185">Reference proteome</keyword>
<dbReference type="EMBL" id="KN833000">
    <property type="protein sequence ID" value="KIM81268.1"/>
    <property type="molecule type" value="Genomic_DNA"/>
</dbReference>
<dbReference type="AlphaFoldDB" id="A0A0C3B4X8"/>
<dbReference type="HOGENOM" id="CLU_1636037_0_0_1"/>
<reference evidence="3 4" key="1">
    <citation type="submission" date="2014-04" db="EMBL/GenBank/DDBJ databases">
        <authorList>
            <consortium name="DOE Joint Genome Institute"/>
            <person name="Kuo A."/>
            <person name="Tarkka M."/>
            <person name="Buscot F."/>
            <person name="Kohler A."/>
            <person name="Nagy L.G."/>
            <person name="Floudas D."/>
            <person name="Copeland A."/>
            <person name="Barry K.W."/>
            <person name="Cichocki N."/>
            <person name="Veneault-Fourrey C."/>
            <person name="LaButti K."/>
            <person name="Lindquist E.A."/>
            <person name="Lipzen A."/>
            <person name="Lundell T."/>
            <person name="Morin E."/>
            <person name="Murat C."/>
            <person name="Sun H."/>
            <person name="Tunlid A."/>
            <person name="Henrissat B."/>
            <person name="Grigoriev I.V."/>
            <person name="Hibbett D.S."/>
            <person name="Martin F."/>
            <person name="Nordberg H.P."/>
            <person name="Cantor M.N."/>
            <person name="Hua S.X."/>
        </authorList>
    </citation>
    <scope>NUCLEOTIDE SEQUENCE [LARGE SCALE GENOMIC DNA]</scope>
    <source>
        <strain evidence="3 4">F 1598</strain>
    </source>
</reference>
<organism evidence="3 4">
    <name type="scientific">Piloderma croceum (strain F 1598)</name>
    <dbReference type="NCBI Taxonomy" id="765440"/>
    <lineage>
        <taxon>Eukaryota</taxon>
        <taxon>Fungi</taxon>
        <taxon>Dikarya</taxon>
        <taxon>Basidiomycota</taxon>
        <taxon>Agaricomycotina</taxon>
        <taxon>Agaricomycetes</taxon>
        <taxon>Agaricomycetidae</taxon>
        <taxon>Atheliales</taxon>
        <taxon>Atheliaceae</taxon>
        <taxon>Piloderma</taxon>
    </lineage>
</organism>
<dbReference type="InParanoid" id="A0A0C3B4X8"/>
<gene>
    <name evidence="3" type="ORF">PILCRDRAFT_821738</name>
</gene>
<evidence type="ECO:0000313" key="3">
    <source>
        <dbReference type="EMBL" id="KIM81268.1"/>
    </source>
</evidence>
<protein>
    <recommendedName>
        <fullName evidence="5">Secreted protein</fullName>
    </recommendedName>
</protein>
<sequence length="162" mass="16983">MRFLVLALLFALVAVVCAIPFRGAVQDLEQPSGGKGKGKGKGGNMLGKLCSMPDDEIAKAEPKFAKMRAFGDCMVANGVTFMRDCQNSAYGSELSSFKDMKASMCPPDATKQAAFKACLSKGKPDKDAMKKARAACKVKASDPPPGMAALPMPGTPEESSAL</sequence>
<evidence type="ECO:0000313" key="4">
    <source>
        <dbReference type="Proteomes" id="UP000054166"/>
    </source>
</evidence>